<reference evidence="5" key="2">
    <citation type="journal article" date="2023" name="IMA Fungus">
        <title>Comparative genomic study of the Penicillium genus elucidates a diverse pangenome and 15 lateral gene transfer events.</title>
        <authorList>
            <person name="Petersen C."/>
            <person name="Sorensen T."/>
            <person name="Nielsen M.R."/>
            <person name="Sondergaard T.E."/>
            <person name="Sorensen J.L."/>
            <person name="Fitzpatrick D.A."/>
            <person name="Frisvad J.C."/>
            <person name="Nielsen K.L."/>
        </authorList>
    </citation>
    <scope>NUCLEOTIDE SEQUENCE</scope>
    <source>
        <strain evidence="5">IBT 17660</strain>
    </source>
</reference>
<dbReference type="Pfam" id="PF01204">
    <property type="entry name" value="Trehalase"/>
    <property type="match status" value="1"/>
</dbReference>
<dbReference type="OrthoDB" id="3542292at2759"/>
<comment type="similarity">
    <text evidence="1">Belongs to the glycosyl hydrolase 37 family.</text>
</comment>
<reference evidence="5" key="1">
    <citation type="submission" date="2022-12" db="EMBL/GenBank/DDBJ databases">
        <authorList>
            <person name="Petersen C."/>
        </authorList>
    </citation>
    <scope>NUCLEOTIDE SEQUENCE</scope>
    <source>
        <strain evidence="5">IBT 17660</strain>
    </source>
</reference>
<evidence type="ECO:0000313" key="5">
    <source>
        <dbReference type="EMBL" id="KAJ5478873.1"/>
    </source>
</evidence>
<dbReference type="SUPFAM" id="SSF48208">
    <property type="entry name" value="Six-hairpin glycosidases"/>
    <property type="match status" value="1"/>
</dbReference>
<comment type="caution">
    <text evidence="5">The sequence shown here is derived from an EMBL/GenBank/DDBJ whole genome shotgun (WGS) entry which is preliminary data.</text>
</comment>
<evidence type="ECO:0000256" key="3">
    <source>
        <dbReference type="ARBA" id="ARBA00024422"/>
    </source>
</evidence>
<dbReference type="EC" id="3.2.1.28" evidence="2"/>
<dbReference type="Proteomes" id="UP001147760">
    <property type="component" value="Unassembled WGS sequence"/>
</dbReference>
<organism evidence="5 6">
    <name type="scientific">Penicillium desertorum</name>
    <dbReference type="NCBI Taxonomy" id="1303715"/>
    <lineage>
        <taxon>Eukaryota</taxon>
        <taxon>Fungi</taxon>
        <taxon>Dikarya</taxon>
        <taxon>Ascomycota</taxon>
        <taxon>Pezizomycotina</taxon>
        <taxon>Eurotiomycetes</taxon>
        <taxon>Eurotiomycetidae</taxon>
        <taxon>Eurotiales</taxon>
        <taxon>Aspergillaceae</taxon>
        <taxon>Penicillium</taxon>
    </lineage>
</organism>
<evidence type="ECO:0000256" key="2">
    <source>
        <dbReference type="ARBA" id="ARBA00012757"/>
    </source>
</evidence>
<protein>
    <recommendedName>
        <fullName evidence="3">Cytosolic neutral trehalase</fullName>
        <ecNumber evidence="2">3.2.1.28</ecNumber>
    </recommendedName>
    <alternativeName>
        <fullName evidence="4">Alpha,alpha-trehalase</fullName>
    </alternativeName>
</protein>
<accession>A0A9W9WY21</accession>
<dbReference type="InterPro" id="IPR008928">
    <property type="entry name" value="6-hairpin_glycosidase_sf"/>
</dbReference>
<dbReference type="EMBL" id="JAPWDO010000003">
    <property type="protein sequence ID" value="KAJ5478873.1"/>
    <property type="molecule type" value="Genomic_DNA"/>
</dbReference>
<dbReference type="GO" id="GO:0005991">
    <property type="term" value="P:trehalose metabolic process"/>
    <property type="evidence" value="ECO:0007669"/>
    <property type="project" value="InterPro"/>
</dbReference>
<evidence type="ECO:0000256" key="4">
    <source>
        <dbReference type="ARBA" id="ARBA00030473"/>
    </source>
</evidence>
<keyword evidence="6" id="KW-1185">Reference proteome</keyword>
<name>A0A9W9WY21_9EURO</name>
<dbReference type="GO" id="GO:0004555">
    <property type="term" value="F:alpha,alpha-trehalase activity"/>
    <property type="evidence" value="ECO:0007669"/>
    <property type="project" value="UniProtKB-EC"/>
</dbReference>
<evidence type="ECO:0000313" key="6">
    <source>
        <dbReference type="Proteomes" id="UP001147760"/>
    </source>
</evidence>
<evidence type="ECO:0000256" key="1">
    <source>
        <dbReference type="ARBA" id="ARBA00005615"/>
    </source>
</evidence>
<sequence length="64" mass="7386">MLISSYRLERVCANLATVDLNSLLYKYEVDIARIIRIYFNGKIEIPAEFRTPTSKDIVFEPSST</sequence>
<dbReference type="AlphaFoldDB" id="A0A9W9WY21"/>
<dbReference type="InterPro" id="IPR001661">
    <property type="entry name" value="Glyco_hydro_37"/>
</dbReference>
<gene>
    <name evidence="5" type="ORF">N7530_004382</name>
</gene>
<proteinExistence type="inferred from homology"/>